<dbReference type="AlphaFoldDB" id="A0A388LCL7"/>
<dbReference type="Gramene" id="GBG80034">
    <property type="protein sequence ID" value="GBG80034"/>
    <property type="gene ID" value="CBR_g30403"/>
</dbReference>
<evidence type="ECO:0000256" key="2">
    <source>
        <dbReference type="ARBA" id="ARBA00022475"/>
    </source>
</evidence>
<dbReference type="EMBL" id="BFEA01000335">
    <property type="protein sequence ID" value="GBG80034.1"/>
    <property type="molecule type" value="Genomic_DNA"/>
</dbReference>
<evidence type="ECO:0000313" key="10">
    <source>
        <dbReference type="EMBL" id="GBG80034.1"/>
    </source>
</evidence>
<evidence type="ECO:0000313" key="11">
    <source>
        <dbReference type="Proteomes" id="UP000265515"/>
    </source>
</evidence>
<dbReference type="OrthoDB" id="1936020at2759"/>
<dbReference type="InterPro" id="IPR044812">
    <property type="entry name" value="CERK1/LYK3-like"/>
</dbReference>
<feature type="region of interest" description="Disordered" evidence="8">
    <location>
        <begin position="161"/>
        <end position="180"/>
    </location>
</feature>
<evidence type="ECO:0000256" key="1">
    <source>
        <dbReference type="ARBA" id="ARBA00004162"/>
    </source>
</evidence>
<dbReference type="GO" id="GO:0045087">
    <property type="term" value="P:innate immune response"/>
    <property type="evidence" value="ECO:0007669"/>
    <property type="project" value="InterPro"/>
</dbReference>
<dbReference type="GO" id="GO:0005886">
    <property type="term" value="C:plasma membrane"/>
    <property type="evidence" value="ECO:0007669"/>
    <property type="project" value="UniProtKB-SubCell"/>
</dbReference>
<dbReference type="STRING" id="69332.A0A388LCL7"/>
<proteinExistence type="predicted"/>
<accession>A0A388LCL7</accession>
<sequence length="180" mass="19557">MQRASTNIRNGGEHHGVSERSHVCGVRWPRTAIAVLVVGAIVGFLAILLLLFVGILAINGRARRSANGAVKHDSFDICCHLVKSSDSDREKEENDLKHTAGETAVHVGIDLRPSDTEKSRFFTYKELAAATNNFSDRHKIGDGGYCAVYRGLLQGKAFHDSGPNFGSQGQNAQVKKRPSC</sequence>
<reference evidence="10 11" key="1">
    <citation type="journal article" date="2018" name="Cell">
        <title>The Chara Genome: Secondary Complexity and Implications for Plant Terrestrialization.</title>
        <authorList>
            <person name="Nishiyama T."/>
            <person name="Sakayama H."/>
            <person name="Vries J.D."/>
            <person name="Buschmann H."/>
            <person name="Saint-Marcoux D."/>
            <person name="Ullrich K.K."/>
            <person name="Haas F.B."/>
            <person name="Vanderstraeten L."/>
            <person name="Becker D."/>
            <person name="Lang D."/>
            <person name="Vosolsobe S."/>
            <person name="Rombauts S."/>
            <person name="Wilhelmsson P.K.I."/>
            <person name="Janitza P."/>
            <person name="Kern R."/>
            <person name="Heyl A."/>
            <person name="Rumpler F."/>
            <person name="Villalobos L.I.A.C."/>
            <person name="Clay J.M."/>
            <person name="Skokan R."/>
            <person name="Toyoda A."/>
            <person name="Suzuki Y."/>
            <person name="Kagoshima H."/>
            <person name="Schijlen E."/>
            <person name="Tajeshwar N."/>
            <person name="Catarino B."/>
            <person name="Hetherington A.J."/>
            <person name="Saltykova A."/>
            <person name="Bonnot C."/>
            <person name="Breuninger H."/>
            <person name="Symeonidi A."/>
            <person name="Radhakrishnan G.V."/>
            <person name="Van Nieuwerburgh F."/>
            <person name="Deforce D."/>
            <person name="Chang C."/>
            <person name="Karol K.G."/>
            <person name="Hedrich R."/>
            <person name="Ulvskov P."/>
            <person name="Glockner G."/>
            <person name="Delwiche C.F."/>
            <person name="Petrasek J."/>
            <person name="Van de Peer Y."/>
            <person name="Friml J."/>
            <person name="Beilby M."/>
            <person name="Dolan L."/>
            <person name="Kohara Y."/>
            <person name="Sugano S."/>
            <person name="Fujiyama A."/>
            <person name="Delaux P.-M."/>
            <person name="Quint M."/>
            <person name="TheiBen G."/>
            <person name="Hagemann M."/>
            <person name="Harholt J."/>
            <person name="Dunand C."/>
            <person name="Zachgo S."/>
            <person name="Langdale J."/>
            <person name="Maumus F."/>
            <person name="Straeten D.V.D."/>
            <person name="Gould S.B."/>
            <person name="Rensing S.A."/>
        </authorList>
    </citation>
    <scope>NUCLEOTIDE SEQUENCE [LARGE SCALE GENOMIC DNA]</scope>
    <source>
        <strain evidence="10 11">S276</strain>
    </source>
</reference>
<feature type="compositionally biased region" description="Polar residues" evidence="8">
    <location>
        <begin position="164"/>
        <end position="173"/>
    </location>
</feature>
<organism evidence="10 11">
    <name type="scientific">Chara braunii</name>
    <name type="common">Braun's stonewort</name>
    <dbReference type="NCBI Taxonomy" id="69332"/>
    <lineage>
        <taxon>Eukaryota</taxon>
        <taxon>Viridiplantae</taxon>
        <taxon>Streptophyta</taxon>
        <taxon>Charophyceae</taxon>
        <taxon>Charales</taxon>
        <taxon>Characeae</taxon>
        <taxon>Chara</taxon>
    </lineage>
</organism>
<evidence type="ECO:0000256" key="3">
    <source>
        <dbReference type="ARBA" id="ARBA00022692"/>
    </source>
</evidence>
<keyword evidence="11" id="KW-1185">Reference proteome</keyword>
<evidence type="ECO:0000256" key="9">
    <source>
        <dbReference type="SAM" id="Phobius"/>
    </source>
</evidence>
<name>A0A388LCL7_CHABU</name>
<gene>
    <name evidence="10" type="ORF">CBR_g30403</name>
</gene>
<comment type="subcellular location">
    <subcellularLocation>
        <location evidence="1">Cell membrane</location>
        <topology evidence="1">Single-pass membrane protein</topology>
    </subcellularLocation>
</comment>
<dbReference type="PANTHER" id="PTHR46204">
    <property type="entry name" value="CHITIN ELICITOR RECEPTOR KINASE 1-RELATED"/>
    <property type="match status" value="1"/>
</dbReference>
<keyword evidence="7" id="KW-1015">Disulfide bond</keyword>
<dbReference type="Gene3D" id="3.30.200.20">
    <property type="entry name" value="Phosphorylase Kinase, domain 1"/>
    <property type="match status" value="1"/>
</dbReference>
<dbReference type="GO" id="GO:0019199">
    <property type="term" value="F:transmembrane receptor protein kinase activity"/>
    <property type="evidence" value="ECO:0007669"/>
    <property type="project" value="InterPro"/>
</dbReference>
<keyword evidence="5 9" id="KW-1133">Transmembrane helix</keyword>
<evidence type="ECO:0000256" key="6">
    <source>
        <dbReference type="ARBA" id="ARBA00023136"/>
    </source>
</evidence>
<dbReference type="Proteomes" id="UP000265515">
    <property type="component" value="Unassembled WGS sequence"/>
</dbReference>
<comment type="caution">
    <text evidence="10">The sequence shown here is derived from an EMBL/GenBank/DDBJ whole genome shotgun (WGS) entry which is preliminary data.</text>
</comment>
<keyword evidence="4" id="KW-0732">Signal</keyword>
<evidence type="ECO:0000256" key="7">
    <source>
        <dbReference type="ARBA" id="ARBA00023157"/>
    </source>
</evidence>
<evidence type="ECO:0000256" key="4">
    <source>
        <dbReference type="ARBA" id="ARBA00022729"/>
    </source>
</evidence>
<keyword evidence="6 9" id="KW-0472">Membrane</keyword>
<feature type="transmembrane region" description="Helical" evidence="9">
    <location>
        <begin position="32"/>
        <end position="58"/>
    </location>
</feature>
<evidence type="ECO:0008006" key="12">
    <source>
        <dbReference type="Google" id="ProtNLM"/>
    </source>
</evidence>
<evidence type="ECO:0000256" key="8">
    <source>
        <dbReference type="SAM" id="MobiDB-lite"/>
    </source>
</evidence>
<dbReference type="PANTHER" id="PTHR46204:SF30">
    <property type="entry name" value="CHITIN ELICITOR RECEPTOR KINASE 1"/>
    <property type="match status" value="1"/>
</dbReference>
<keyword evidence="3 9" id="KW-0812">Transmembrane</keyword>
<evidence type="ECO:0000256" key="5">
    <source>
        <dbReference type="ARBA" id="ARBA00022989"/>
    </source>
</evidence>
<protein>
    <recommendedName>
        <fullName evidence="12">Protein kinase domain-containing protein</fullName>
    </recommendedName>
</protein>
<keyword evidence="2" id="KW-1003">Cell membrane</keyword>